<dbReference type="SUPFAM" id="SSF53474">
    <property type="entry name" value="alpha/beta-Hydrolases"/>
    <property type="match status" value="1"/>
</dbReference>
<dbReference type="EMBL" id="CP076365">
    <property type="protein sequence ID" value="QWK92990.1"/>
    <property type="molecule type" value="Genomic_DNA"/>
</dbReference>
<proteinExistence type="predicted"/>
<organism evidence="2 3">
    <name type="scientific">Gemmobacter fulvus</name>
    <dbReference type="NCBI Taxonomy" id="2840474"/>
    <lineage>
        <taxon>Bacteria</taxon>
        <taxon>Pseudomonadati</taxon>
        <taxon>Pseudomonadota</taxon>
        <taxon>Alphaproteobacteria</taxon>
        <taxon>Rhodobacterales</taxon>
        <taxon>Paracoccaceae</taxon>
        <taxon>Gemmobacter</taxon>
    </lineage>
</organism>
<dbReference type="PROSITE" id="PS51257">
    <property type="entry name" value="PROKAR_LIPOPROTEIN"/>
    <property type="match status" value="1"/>
</dbReference>
<geneLocation type="plasmid" evidence="2 3">
    <name>p4</name>
</geneLocation>
<dbReference type="InterPro" id="IPR010297">
    <property type="entry name" value="DUF900_hydrolase"/>
</dbReference>
<protein>
    <submittedName>
        <fullName evidence="2">Alpha/beta hydrolase</fullName>
    </submittedName>
</protein>
<gene>
    <name evidence="2" type="ORF">KM031_21420</name>
</gene>
<feature type="signal peptide" evidence="1">
    <location>
        <begin position="1"/>
        <end position="17"/>
    </location>
</feature>
<dbReference type="AlphaFoldDB" id="A0A975S481"/>
<dbReference type="PANTHER" id="PTHR36513:SF1">
    <property type="entry name" value="TRANSMEMBRANE PROTEIN"/>
    <property type="match status" value="1"/>
</dbReference>
<dbReference type="RefSeq" id="WP_260692229.1">
    <property type="nucleotide sequence ID" value="NZ_CP076365.1"/>
</dbReference>
<dbReference type="InterPro" id="IPR029058">
    <property type="entry name" value="AB_hydrolase_fold"/>
</dbReference>
<keyword evidence="3" id="KW-1185">Reference proteome</keyword>
<keyword evidence="2" id="KW-0378">Hydrolase</keyword>
<reference evidence="2" key="1">
    <citation type="submission" date="2021-06" db="EMBL/GenBank/DDBJ databases">
        <authorList>
            <person name="Lee C.-S."/>
            <person name="Jin L."/>
        </authorList>
    </citation>
    <scope>NUCLEOTIDE SEQUENCE</scope>
    <source>
        <strain evidence="2">Con5</strain>
        <plasmid evidence="2">p4</plasmid>
    </source>
</reference>
<accession>A0A975S481</accession>
<dbReference type="PIRSF" id="PIRSF033909">
    <property type="entry name" value="UCP033909"/>
    <property type="match status" value="1"/>
</dbReference>
<evidence type="ECO:0000256" key="1">
    <source>
        <dbReference type="SAM" id="SignalP"/>
    </source>
</evidence>
<dbReference type="InterPro" id="IPR014586">
    <property type="entry name" value="UCP033909"/>
</dbReference>
<name>A0A975S481_9RHOB</name>
<evidence type="ECO:0000313" key="2">
    <source>
        <dbReference type="EMBL" id="QWK92990.1"/>
    </source>
</evidence>
<dbReference type="KEGG" id="gfu:KM031_21420"/>
<feature type="chain" id="PRO_5036731195" evidence="1">
    <location>
        <begin position="18"/>
        <end position="359"/>
    </location>
</feature>
<dbReference type="PANTHER" id="PTHR36513">
    <property type="entry name" value="ABC TRANSMEMBRANE TYPE-1 DOMAIN-CONTAINING PROTEIN"/>
    <property type="match status" value="1"/>
</dbReference>
<sequence>MLGRLLLILTLALAGCAARPGPEVLAPDAGALPEGARLVRVLTMTTRAPEANLPGAFGDSRSIRPSWLEYEVSVPPGHRPGKIEWRDRNGSSADRNFVVRSRQTLSRDAFAKRLSREGAGLYVHGFNTRFHEALFRTAQLSVDAHIEEKPVLFTWPSAGYPGAYLADRDASDFSRAALADLLRLLTKGRSASDAVPVLAHSMGARLTMETLVQLRLAGRDDVLDRIEVILAAPDIDIDLFRAQMVSLGPMKHPITVLVSSDDLALKLSSQLSARRIRLGLVDVRDPAVQRLAVATGIRIVDITDIPTDDPVHSRYVGLLSGEAGAVVENTLFGEVRLAGAFVFNQVGGVFTGIGDVLAD</sequence>
<dbReference type="Proteomes" id="UP000679352">
    <property type="component" value="Plasmid p4"/>
</dbReference>
<evidence type="ECO:0000313" key="3">
    <source>
        <dbReference type="Proteomes" id="UP000679352"/>
    </source>
</evidence>
<dbReference type="GO" id="GO:0016787">
    <property type="term" value="F:hydrolase activity"/>
    <property type="evidence" value="ECO:0007669"/>
    <property type="project" value="UniProtKB-KW"/>
</dbReference>
<dbReference type="Pfam" id="PF05990">
    <property type="entry name" value="DUF900"/>
    <property type="match status" value="1"/>
</dbReference>
<keyword evidence="1" id="KW-0732">Signal</keyword>
<keyword evidence="2" id="KW-0614">Plasmid</keyword>